<keyword evidence="9" id="KW-0482">Metalloprotease</keyword>
<dbReference type="GO" id="GO:0006508">
    <property type="term" value="P:proteolysis"/>
    <property type="evidence" value="ECO:0007669"/>
    <property type="project" value="UniProtKB-KW"/>
</dbReference>
<dbReference type="SUPFAM" id="SSF53187">
    <property type="entry name" value="Zn-dependent exopeptidases"/>
    <property type="match status" value="1"/>
</dbReference>
<evidence type="ECO:0000256" key="10">
    <source>
        <dbReference type="PROSITE-ProRule" id="PRU01379"/>
    </source>
</evidence>
<comment type="similarity">
    <text evidence="2 10">Belongs to the peptidase M14 family.</text>
</comment>
<keyword evidence="6" id="KW-0732">Signal</keyword>
<dbReference type="Proteomes" id="UP001208570">
    <property type="component" value="Unassembled WGS sequence"/>
</dbReference>
<evidence type="ECO:0000256" key="1">
    <source>
        <dbReference type="ARBA" id="ARBA00001947"/>
    </source>
</evidence>
<evidence type="ECO:0000256" key="8">
    <source>
        <dbReference type="ARBA" id="ARBA00022833"/>
    </source>
</evidence>
<proteinExistence type="inferred from homology"/>
<keyword evidence="4" id="KW-0645">Protease</keyword>
<dbReference type="Gene3D" id="3.40.630.10">
    <property type="entry name" value="Zn peptidases"/>
    <property type="match status" value="1"/>
</dbReference>
<dbReference type="PANTHER" id="PTHR11705:SF143">
    <property type="entry name" value="SLL0236 PROTEIN"/>
    <property type="match status" value="1"/>
</dbReference>
<comment type="caution">
    <text evidence="12">The sequence shown here is derived from an EMBL/GenBank/DDBJ whole genome shotgun (WGS) entry which is preliminary data.</text>
</comment>
<gene>
    <name evidence="12" type="ORF">LSH36_101g04016</name>
</gene>
<dbReference type="GO" id="GO:0005615">
    <property type="term" value="C:extracellular space"/>
    <property type="evidence" value="ECO:0007669"/>
    <property type="project" value="TreeGrafter"/>
</dbReference>
<name>A0AAD9K062_9ANNE</name>
<evidence type="ECO:0000256" key="5">
    <source>
        <dbReference type="ARBA" id="ARBA00022723"/>
    </source>
</evidence>
<dbReference type="InterPro" id="IPR000834">
    <property type="entry name" value="Peptidase_M14"/>
</dbReference>
<evidence type="ECO:0000313" key="12">
    <source>
        <dbReference type="EMBL" id="KAK2162257.1"/>
    </source>
</evidence>
<sequence>MLRCIQDSMSLRQLFGPSTDPWGTLHSNRIDSDTSPSIQTVSYLSVKYDITQESGSGISSTALTLSFAILTPSLIQFINEVLLPHTNLTFILPPDIREEVLTYLDDNIVEYVIQDTNLKRTLQRMEDVNIKTKKMWREKKKENEDELPNYFMTYEEIMTWIETTVNRHSNLASLKIIGKTYHQRRIMAVQIRSDSDMANDAIGIFINAGLDPRNWLAPASSLYLIQQILMEARLRDCIRWTIIPVSNPDGYVYTMDQDRLWSKNRQPYGDCHGTDLTKNWGHLYGFQASRQEVCHRLHRGPEAFSELEMRALRDAILADPYLDAYVNVQGTPGAWMQPWSGKTFLKTEDYEDLIDVSISVTSAINIDDDVRLVNGTPPDLRRPASGSAMDWVKEHTNIKYAYTMCLVHARDVSPVTFLQPPSEIVENGRWLVTAMDAMATSIRHFRDTNEWQHVTWGGMPKGYKPTNVLHKMKDDEEWKDNRIEL</sequence>
<dbReference type="FunFam" id="3.40.630.10:FF:000084">
    <property type="entry name" value="Carboxypeptidase B2"/>
    <property type="match status" value="1"/>
</dbReference>
<dbReference type="SMART" id="SM00631">
    <property type="entry name" value="Zn_pept"/>
    <property type="match status" value="1"/>
</dbReference>
<comment type="caution">
    <text evidence="10">Lacks conserved residue(s) required for the propagation of feature annotation.</text>
</comment>
<keyword evidence="5" id="KW-0479">Metal-binding</keyword>
<protein>
    <recommendedName>
        <fullName evidence="11">Peptidase M14 domain-containing protein</fullName>
    </recommendedName>
</protein>
<accession>A0AAD9K062</accession>
<dbReference type="PANTHER" id="PTHR11705">
    <property type="entry name" value="PROTEASE FAMILY M14 CARBOXYPEPTIDASE A,B"/>
    <property type="match status" value="1"/>
</dbReference>
<dbReference type="GO" id="GO:0008270">
    <property type="term" value="F:zinc ion binding"/>
    <property type="evidence" value="ECO:0007669"/>
    <property type="project" value="InterPro"/>
</dbReference>
<evidence type="ECO:0000256" key="9">
    <source>
        <dbReference type="ARBA" id="ARBA00023049"/>
    </source>
</evidence>
<evidence type="ECO:0000256" key="4">
    <source>
        <dbReference type="ARBA" id="ARBA00022670"/>
    </source>
</evidence>
<organism evidence="12 13">
    <name type="scientific">Paralvinella palmiformis</name>
    <dbReference type="NCBI Taxonomy" id="53620"/>
    <lineage>
        <taxon>Eukaryota</taxon>
        <taxon>Metazoa</taxon>
        <taxon>Spiralia</taxon>
        <taxon>Lophotrochozoa</taxon>
        <taxon>Annelida</taxon>
        <taxon>Polychaeta</taxon>
        <taxon>Sedentaria</taxon>
        <taxon>Canalipalpata</taxon>
        <taxon>Terebellida</taxon>
        <taxon>Terebelliformia</taxon>
        <taxon>Alvinellidae</taxon>
        <taxon>Paralvinella</taxon>
    </lineage>
</organism>
<keyword evidence="3" id="KW-0121">Carboxypeptidase</keyword>
<evidence type="ECO:0000313" key="13">
    <source>
        <dbReference type="Proteomes" id="UP001208570"/>
    </source>
</evidence>
<feature type="domain" description="Peptidase M14" evidence="11">
    <location>
        <begin position="150"/>
        <end position="442"/>
    </location>
</feature>
<keyword evidence="8" id="KW-0862">Zinc</keyword>
<keyword evidence="13" id="KW-1185">Reference proteome</keyword>
<comment type="cofactor">
    <cofactor evidence="1">
        <name>Zn(2+)</name>
        <dbReference type="ChEBI" id="CHEBI:29105"/>
    </cofactor>
</comment>
<evidence type="ECO:0000256" key="6">
    <source>
        <dbReference type="ARBA" id="ARBA00022729"/>
    </source>
</evidence>
<reference evidence="12" key="1">
    <citation type="journal article" date="2023" name="Mol. Biol. Evol.">
        <title>Third-Generation Sequencing Reveals the Adaptive Role of the Epigenome in Three Deep-Sea Polychaetes.</title>
        <authorList>
            <person name="Perez M."/>
            <person name="Aroh O."/>
            <person name="Sun Y."/>
            <person name="Lan Y."/>
            <person name="Juniper S.K."/>
            <person name="Young C.R."/>
            <person name="Angers B."/>
            <person name="Qian P.Y."/>
        </authorList>
    </citation>
    <scope>NUCLEOTIDE SEQUENCE</scope>
    <source>
        <strain evidence="12">P08H-3</strain>
    </source>
</reference>
<dbReference type="EMBL" id="JAODUP010000101">
    <property type="protein sequence ID" value="KAK2162257.1"/>
    <property type="molecule type" value="Genomic_DNA"/>
</dbReference>
<evidence type="ECO:0000256" key="2">
    <source>
        <dbReference type="ARBA" id="ARBA00005988"/>
    </source>
</evidence>
<evidence type="ECO:0000259" key="11">
    <source>
        <dbReference type="PROSITE" id="PS52035"/>
    </source>
</evidence>
<evidence type="ECO:0000256" key="7">
    <source>
        <dbReference type="ARBA" id="ARBA00022801"/>
    </source>
</evidence>
<dbReference type="GO" id="GO:0004181">
    <property type="term" value="F:metallocarboxypeptidase activity"/>
    <property type="evidence" value="ECO:0007669"/>
    <property type="project" value="InterPro"/>
</dbReference>
<keyword evidence="7" id="KW-0378">Hydrolase</keyword>
<dbReference type="Pfam" id="PF00246">
    <property type="entry name" value="Peptidase_M14"/>
    <property type="match status" value="1"/>
</dbReference>
<dbReference type="PROSITE" id="PS52035">
    <property type="entry name" value="PEPTIDASE_M14"/>
    <property type="match status" value="1"/>
</dbReference>
<evidence type="ECO:0000256" key="3">
    <source>
        <dbReference type="ARBA" id="ARBA00022645"/>
    </source>
</evidence>
<dbReference type="AlphaFoldDB" id="A0AAD9K062"/>